<reference evidence="2 3" key="1">
    <citation type="submission" date="2020-01" db="EMBL/GenBank/DDBJ databases">
        <title>Ponticoccus aerotolerans gen. nov., sp. nov., an anaerobic bacterium and proposal of Ponticoccusceae fam. nov., Ponticoccusles ord. nov. and Ponticoccuse classis nov. in the phylum Kiritimatiellaeota.</title>
        <authorList>
            <person name="Zhou L.Y."/>
            <person name="Du Z.J."/>
        </authorList>
    </citation>
    <scope>NUCLEOTIDE SEQUENCE [LARGE SCALE GENOMIC DNA]</scope>
    <source>
        <strain evidence="2 3">S-5007</strain>
    </source>
</reference>
<evidence type="ECO:0000313" key="2">
    <source>
        <dbReference type="EMBL" id="QHI70630.1"/>
    </source>
</evidence>
<name>A0A6P1M7R3_9BACT</name>
<feature type="compositionally biased region" description="Basic and acidic residues" evidence="1">
    <location>
        <begin position="47"/>
        <end position="56"/>
    </location>
</feature>
<dbReference type="Proteomes" id="UP000464954">
    <property type="component" value="Chromosome"/>
</dbReference>
<sequence>MKKSITCLLTAVFVAGVAVAEGGPWWKFGLGKRPAQEMSQPECPQGEGRHPDMREMRGRKRPMMSEEQRTKIKAHYEKVHRLAEAARAETDPVKKEELVGQLRVTLMEGAQQMQAEFSKRLEKAEKDVARMRERLEDGEKNMAARVEEHLQQILSGERPERQRHGPGSGGRHERHPEPKPSE</sequence>
<dbReference type="KEGG" id="taer:GT409_14670"/>
<organism evidence="2 3">
    <name type="scientific">Tichowtungia aerotolerans</name>
    <dbReference type="NCBI Taxonomy" id="2697043"/>
    <lineage>
        <taxon>Bacteria</taxon>
        <taxon>Pseudomonadati</taxon>
        <taxon>Kiritimatiellota</taxon>
        <taxon>Tichowtungiia</taxon>
        <taxon>Tichowtungiales</taxon>
        <taxon>Tichowtungiaceae</taxon>
        <taxon>Tichowtungia</taxon>
    </lineage>
</organism>
<feature type="compositionally biased region" description="Basic and acidic residues" evidence="1">
    <location>
        <begin position="131"/>
        <end position="150"/>
    </location>
</feature>
<dbReference type="EMBL" id="CP047593">
    <property type="protein sequence ID" value="QHI70630.1"/>
    <property type="molecule type" value="Genomic_DNA"/>
</dbReference>
<gene>
    <name evidence="2" type="ORF">GT409_14670</name>
</gene>
<proteinExistence type="predicted"/>
<evidence type="ECO:0000256" key="1">
    <source>
        <dbReference type="SAM" id="MobiDB-lite"/>
    </source>
</evidence>
<feature type="region of interest" description="Disordered" evidence="1">
    <location>
        <begin position="131"/>
        <end position="182"/>
    </location>
</feature>
<evidence type="ECO:0000313" key="3">
    <source>
        <dbReference type="Proteomes" id="UP000464954"/>
    </source>
</evidence>
<feature type="region of interest" description="Disordered" evidence="1">
    <location>
        <begin position="33"/>
        <end position="70"/>
    </location>
</feature>
<keyword evidence="3" id="KW-1185">Reference proteome</keyword>
<dbReference type="AlphaFoldDB" id="A0A6P1M7R3"/>
<protein>
    <submittedName>
        <fullName evidence="2">Uncharacterized protein</fullName>
    </submittedName>
</protein>
<accession>A0A6P1M7R3</accession>
<feature type="compositionally biased region" description="Basic and acidic residues" evidence="1">
    <location>
        <begin position="170"/>
        <end position="182"/>
    </location>
</feature>
<dbReference type="RefSeq" id="WP_160629804.1">
    <property type="nucleotide sequence ID" value="NZ_CP047593.1"/>
</dbReference>